<dbReference type="SUPFAM" id="SSF51338">
    <property type="entry name" value="Composite domain of metallo-dependent hydrolases"/>
    <property type="match status" value="2"/>
</dbReference>
<dbReference type="SUPFAM" id="SSF51556">
    <property type="entry name" value="Metallo-dependent hydrolases"/>
    <property type="match status" value="1"/>
</dbReference>
<dbReference type="InterPro" id="IPR032466">
    <property type="entry name" value="Metal_Hydrolase"/>
</dbReference>
<proteinExistence type="predicted"/>
<dbReference type="NCBIfam" id="NF004801">
    <property type="entry name" value="PRK06151.1"/>
    <property type="match status" value="1"/>
</dbReference>
<organism evidence="3 4">
    <name type="scientific">Streptomyces mesophilus</name>
    <dbReference type="NCBI Taxonomy" id="1775132"/>
    <lineage>
        <taxon>Bacteria</taxon>
        <taxon>Bacillati</taxon>
        <taxon>Actinomycetota</taxon>
        <taxon>Actinomycetes</taxon>
        <taxon>Kitasatosporales</taxon>
        <taxon>Streptomycetaceae</taxon>
        <taxon>Streptomyces</taxon>
    </lineage>
</organism>
<evidence type="ECO:0000313" key="3">
    <source>
        <dbReference type="EMBL" id="NGO74104.1"/>
    </source>
</evidence>
<dbReference type="Pfam" id="PF01979">
    <property type="entry name" value="Amidohydro_1"/>
    <property type="match status" value="1"/>
</dbReference>
<dbReference type="PANTHER" id="PTHR43794">
    <property type="entry name" value="AMINOHYDROLASE SSNA-RELATED"/>
    <property type="match status" value="1"/>
</dbReference>
<gene>
    <name evidence="3" type="ORF">G6045_00135</name>
</gene>
<accession>A0A6G4XBI8</accession>
<name>A0A6G4XBI8_9ACTN</name>
<dbReference type="InterPro" id="IPR006680">
    <property type="entry name" value="Amidohydro-rel"/>
</dbReference>
<dbReference type="GO" id="GO:0016810">
    <property type="term" value="F:hydrolase activity, acting on carbon-nitrogen (but not peptide) bonds"/>
    <property type="evidence" value="ECO:0007669"/>
    <property type="project" value="InterPro"/>
</dbReference>
<evidence type="ECO:0000256" key="1">
    <source>
        <dbReference type="ARBA" id="ARBA00022801"/>
    </source>
</evidence>
<feature type="domain" description="Amidohydrolase-related" evidence="2">
    <location>
        <begin position="105"/>
        <end position="413"/>
    </location>
</feature>
<sequence>MHTRWRAAHVLAYQNGQHALLRDGEVVWQDDTIAHVGRGWEGPVDEDVDLGDRLVMPGLIDLDALTDIDHLILDSWHSPETGPGLQWSQTYARTSRDVFTRAERAVIREYALVQLALHGVTTYMPIASEVHSSWAESFDEFADMAETSRRIGLRGYLGPSYRSAVNVVDADGRRDLHFDEERGRAGLRDAERFLDHVEQLADPLVRSALLPCRIETMTPELLRATAALARSRSVPVRLHCLQGTVERELVQRLYGCTPLELIERTGLFDAHLLIPHGIVIDLHPSVHGEDNGDLDTLVRAGVSVIHCPQTSLRYGDVLHSFGEYRRAGLNLCLGTDSFPPDLIRGMDLGVHLAKVVDGRADAAPAEAYVEAATLGGARALGRDDLGRIAPGARADLVAFRLDDIRDGVLDDPVRTLLLNGTARNATHSVVDGRPVLVDGSLPGVDTGALRVQAQELFAKMRAAYGERDFKGRDADELFPATFPPFVDETR</sequence>
<protein>
    <submittedName>
        <fullName evidence="3">Amidohydrolase family protein</fullName>
    </submittedName>
</protein>
<reference evidence="3 4" key="1">
    <citation type="submission" date="2020-02" db="EMBL/GenBank/DDBJ databases">
        <title>Whole-genome analyses of novel actinobacteria.</title>
        <authorList>
            <person name="Sahin N."/>
            <person name="Tokatli A."/>
        </authorList>
    </citation>
    <scope>NUCLEOTIDE SEQUENCE [LARGE SCALE GENOMIC DNA]</scope>
    <source>
        <strain evidence="3 4">YC504</strain>
    </source>
</reference>
<dbReference type="InterPro" id="IPR011059">
    <property type="entry name" value="Metal-dep_hydrolase_composite"/>
</dbReference>
<dbReference type="EMBL" id="JAAKZW010000001">
    <property type="protein sequence ID" value="NGO74104.1"/>
    <property type="molecule type" value="Genomic_DNA"/>
</dbReference>
<dbReference type="Gene3D" id="2.30.40.10">
    <property type="entry name" value="Urease, subunit C, domain 1"/>
    <property type="match status" value="1"/>
</dbReference>
<evidence type="ECO:0000313" key="4">
    <source>
        <dbReference type="Proteomes" id="UP000481109"/>
    </source>
</evidence>
<keyword evidence="1 3" id="KW-0378">Hydrolase</keyword>
<dbReference type="AlphaFoldDB" id="A0A6G4XBI8"/>
<dbReference type="Gene3D" id="3.20.20.140">
    <property type="entry name" value="Metal-dependent hydrolases"/>
    <property type="match status" value="1"/>
</dbReference>
<dbReference type="InterPro" id="IPR050287">
    <property type="entry name" value="MTA/SAH_deaminase"/>
</dbReference>
<keyword evidence="4" id="KW-1185">Reference proteome</keyword>
<comment type="caution">
    <text evidence="3">The sequence shown here is derived from an EMBL/GenBank/DDBJ whole genome shotgun (WGS) entry which is preliminary data.</text>
</comment>
<dbReference type="PANTHER" id="PTHR43794:SF11">
    <property type="entry name" value="AMIDOHYDROLASE-RELATED DOMAIN-CONTAINING PROTEIN"/>
    <property type="match status" value="1"/>
</dbReference>
<dbReference type="Proteomes" id="UP000481109">
    <property type="component" value="Unassembled WGS sequence"/>
</dbReference>
<evidence type="ECO:0000259" key="2">
    <source>
        <dbReference type="Pfam" id="PF01979"/>
    </source>
</evidence>
<dbReference type="RefSeq" id="WP_165329628.1">
    <property type="nucleotide sequence ID" value="NZ_JAAKZW010000001.1"/>
</dbReference>